<name>A0A1J5PYP1_9ZZZZ</name>
<comment type="caution">
    <text evidence="3">The sequence shown here is derived from an EMBL/GenBank/DDBJ whole genome shotgun (WGS) entry which is preliminary data.</text>
</comment>
<organism evidence="3">
    <name type="scientific">mine drainage metagenome</name>
    <dbReference type="NCBI Taxonomy" id="410659"/>
    <lineage>
        <taxon>unclassified sequences</taxon>
        <taxon>metagenomes</taxon>
        <taxon>ecological metagenomes</taxon>
    </lineage>
</organism>
<dbReference type="PANTHER" id="PTHR43649">
    <property type="entry name" value="ARABINOSE-BINDING PROTEIN-RELATED"/>
    <property type="match status" value="1"/>
</dbReference>
<reference evidence="3" key="1">
    <citation type="submission" date="2016-10" db="EMBL/GenBank/DDBJ databases">
        <title>Sequence of Gallionella enrichment culture.</title>
        <authorList>
            <person name="Poehlein A."/>
            <person name="Muehling M."/>
            <person name="Daniel R."/>
        </authorList>
    </citation>
    <scope>NUCLEOTIDE SEQUENCE</scope>
</reference>
<proteinExistence type="inferred from homology"/>
<dbReference type="InterPro" id="IPR006059">
    <property type="entry name" value="SBP"/>
</dbReference>
<sequence>MKISLLAGAAALALNASAGVAQDLKFKPGVGAQFHWDSYTKFAADHANLKGQTLTIFGPWRGEDQTLFESVLAYYEAATGVKVNYSSSENYEQQIVIDTQAGSPPNIAILPQPGLIQDLASKGFVQPLPADTKQWLLDNYAAGQSWVDLSTFKGKDGKAAVMAFPFKIDVKSLVWYSPGNFKDAGYKIPQTQEELLALTKQIVKDGGTPWCIGLGSGGATGWPATDWVENYLLLQQPPQAYDGWVDNSIKFNDPRVVDAIKAFGQYALNDKYVSGGRAAVATTDFRDSPKGLFTSQPKCYMHKQASFIPSFFPDGTKLGTDADFFYFPPYASKPELGKPVEGAGTLAFITKDNPAADAFMDFLKTPIASEVWMAQSSFLTPLKTVNVDAYANDTMKKEGKILLDATTFRFDGSDLMPGKIGAGAFWTGMVDYVGGKSAEDVATGIQKAWDGLK</sequence>
<evidence type="ECO:0000256" key="1">
    <source>
        <dbReference type="ARBA" id="ARBA00008520"/>
    </source>
</evidence>
<dbReference type="PANTHER" id="PTHR43649:SF29">
    <property type="entry name" value="OSMOPROTECTIVE COMPOUNDS-BINDING PROTEIN GGTB"/>
    <property type="match status" value="1"/>
</dbReference>
<dbReference type="SUPFAM" id="SSF53850">
    <property type="entry name" value="Periplasmic binding protein-like II"/>
    <property type="match status" value="1"/>
</dbReference>
<dbReference type="InterPro" id="IPR050490">
    <property type="entry name" value="Bact_solute-bd_prot1"/>
</dbReference>
<keyword evidence="2" id="KW-0813">Transport</keyword>
<dbReference type="Gene3D" id="3.40.190.10">
    <property type="entry name" value="Periplasmic binding protein-like II"/>
    <property type="match status" value="2"/>
</dbReference>
<gene>
    <name evidence="3" type="ORF">GALL_421360</name>
</gene>
<accession>A0A1J5PYP1</accession>
<protein>
    <submittedName>
        <fullName evidence="3">Bacterial extracellular solute-binding protein</fullName>
    </submittedName>
</protein>
<evidence type="ECO:0000256" key="2">
    <source>
        <dbReference type="ARBA" id="ARBA00022448"/>
    </source>
</evidence>
<comment type="similarity">
    <text evidence="1">Belongs to the bacterial solute-binding protein 1 family.</text>
</comment>
<evidence type="ECO:0000313" key="3">
    <source>
        <dbReference type="EMBL" id="OIQ76186.1"/>
    </source>
</evidence>
<dbReference type="AlphaFoldDB" id="A0A1J5PYP1"/>
<dbReference type="EMBL" id="MLJW01001941">
    <property type="protein sequence ID" value="OIQ76186.1"/>
    <property type="molecule type" value="Genomic_DNA"/>
</dbReference>
<dbReference type="Pfam" id="PF01547">
    <property type="entry name" value="SBP_bac_1"/>
    <property type="match status" value="1"/>
</dbReference>